<keyword evidence="3" id="KW-1185">Reference proteome</keyword>
<feature type="region of interest" description="Disordered" evidence="1">
    <location>
        <begin position="149"/>
        <end position="180"/>
    </location>
</feature>
<accession>A0ABP0KJH0</accession>
<organism evidence="2 3">
    <name type="scientific">Durusdinium trenchii</name>
    <dbReference type="NCBI Taxonomy" id="1381693"/>
    <lineage>
        <taxon>Eukaryota</taxon>
        <taxon>Sar</taxon>
        <taxon>Alveolata</taxon>
        <taxon>Dinophyceae</taxon>
        <taxon>Suessiales</taxon>
        <taxon>Symbiodiniaceae</taxon>
        <taxon>Durusdinium</taxon>
    </lineage>
</organism>
<protein>
    <submittedName>
        <fullName evidence="2">Uncharacterized protein</fullName>
    </submittedName>
</protein>
<comment type="caution">
    <text evidence="2">The sequence shown here is derived from an EMBL/GenBank/DDBJ whole genome shotgun (WGS) entry which is preliminary data.</text>
</comment>
<feature type="region of interest" description="Disordered" evidence="1">
    <location>
        <begin position="214"/>
        <end position="320"/>
    </location>
</feature>
<feature type="compositionally biased region" description="Acidic residues" evidence="1">
    <location>
        <begin position="463"/>
        <end position="486"/>
    </location>
</feature>
<feature type="non-terminal residue" evidence="2">
    <location>
        <position position="961"/>
    </location>
</feature>
<feature type="compositionally biased region" description="Acidic residues" evidence="1">
    <location>
        <begin position="283"/>
        <end position="297"/>
    </location>
</feature>
<reference evidence="2 3" key="1">
    <citation type="submission" date="2024-02" db="EMBL/GenBank/DDBJ databases">
        <authorList>
            <person name="Chen Y."/>
            <person name="Shah S."/>
            <person name="Dougan E. K."/>
            <person name="Thang M."/>
            <person name="Chan C."/>
        </authorList>
    </citation>
    <scope>NUCLEOTIDE SEQUENCE [LARGE SCALE GENOMIC DNA]</scope>
</reference>
<proteinExistence type="predicted"/>
<sequence length="961" mass="108056">MDHFTPVWIQDSLPKGAVAKIYVQMQEHIKSLLEVLKTISKQPNGAAAMAVKKTVDDSLSQARGFLKAQDWLKQSDLAAANVPGDGDCAAWTLLFLMKQDPFMPTADADVQQACMEVRKTLASYWLQVSEDKVWQELFRQALIPEPGKSPAVKRELGPVKKEEKSYETPVKKRKPGPPVFIDLMTPPKRVLPTVGEQAGALPTQRFVPELEISAAGKQPDEVSGFSKRTDSKQVSAQRKREAFKKTLDGLFAEEPDNETSRKKKRKNKKDAKKDTNKNAKEDDGGECQEDDCDDDQVDEKQEEASKKKRRRTCKAKERTDDDRRRSAVKAYLGSLQITWAFCQRYHRRMGLPNSQKCQQFNALQNTLLQQQEPSCSTCLAMLKSQGFEMEVLQDCLANSLDRELFPDTPGISQLRKMNQDMSRFLNDPEDTTVPIATEEDPLPAQDVGEPEALQLVALPDPAAEGEDNPENEEERKEDEEEAEDSSDIFGIVNRCPYLQLLPENTHDRRLPVKCLICKSRSQPDGKVFEAHYARKNVVDTFVKQHLKGSTHLASLARILGSQNQTAESDVMEPQMYACQGLCLTSRSSTSSYYKEELLLWTRMTVIASHLSKHRYTYNMRSEELVLHHQDCESVTTLQVEGRYICFKCKDPILHKGSLKSAIRFALKHWAARILAARLFKHPEVAEKLCDDFRSTSLFRLQQKRCEEILKQSNTNLQRWVRHSWLKLPSSCYTDVLHQFVDITVKPALSVNVAECSGELRELTNEWTAKLATGNMTEMATIHCKIAKAVTSGRLNGHPAALGIMLGCIDQSEAEDRGSRFSKTLKGDLEQSIMTEAGLLLASNGANTSVLRSMGFSKSNLLRAHRKLDDLLSDSLPNPALSLIFPDVVPQNLALIDAAVPRCPGYDGRRRFVLCLDCTYLHPMQMSIQLHGHKALVGSPFQMSDIGNDLPGCFQRIDCEKG</sequence>
<dbReference type="EMBL" id="CAXAMM010011621">
    <property type="protein sequence ID" value="CAK9026629.1"/>
    <property type="molecule type" value="Genomic_DNA"/>
</dbReference>
<evidence type="ECO:0000313" key="2">
    <source>
        <dbReference type="EMBL" id="CAK9026629.1"/>
    </source>
</evidence>
<dbReference type="Proteomes" id="UP001642464">
    <property type="component" value="Unassembled WGS sequence"/>
</dbReference>
<feature type="compositionally biased region" description="Basic and acidic residues" evidence="1">
    <location>
        <begin position="152"/>
        <end position="170"/>
    </location>
</feature>
<feature type="region of interest" description="Disordered" evidence="1">
    <location>
        <begin position="424"/>
        <end position="445"/>
    </location>
</feature>
<evidence type="ECO:0000256" key="1">
    <source>
        <dbReference type="SAM" id="MobiDB-lite"/>
    </source>
</evidence>
<feature type="region of interest" description="Disordered" evidence="1">
    <location>
        <begin position="460"/>
        <end position="486"/>
    </location>
</feature>
<evidence type="ECO:0000313" key="3">
    <source>
        <dbReference type="Proteomes" id="UP001642464"/>
    </source>
</evidence>
<feature type="compositionally biased region" description="Basic and acidic residues" evidence="1">
    <location>
        <begin position="271"/>
        <end position="282"/>
    </location>
</feature>
<feature type="compositionally biased region" description="Basic residues" evidence="1">
    <location>
        <begin position="261"/>
        <end position="270"/>
    </location>
</feature>
<name>A0ABP0KJH0_9DINO</name>
<gene>
    <name evidence="2" type="ORF">SCF082_LOCUS17586</name>
</gene>
<feature type="compositionally biased region" description="Basic and acidic residues" evidence="1">
    <location>
        <begin position="238"/>
        <end position="247"/>
    </location>
</feature>